<dbReference type="EMBL" id="SZYD01000012">
    <property type="protein sequence ID" value="KAD4586680.1"/>
    <property type="molecule type" value="Genomic_DNA"/>
</dbReference>
<dbReference type="InterPro" id="IPR027124">
    <property type="entry name" value="Swc5/CFDP1/2"/>
</dbReference>
<sequence>MDEVVRTIPVDEKICIGGDFNGHIGKEIEGYPSIHGGQGFGTRNEGGINLLDFAMAHDLGIVNSIFKKRDSHLITFSSGGHDTQIDYLLMRRGDRSRWLDCKVLPGDAVVSQHRLLVTDIAIRKKLVEEKKHEPMIICGCLKGEKIAEFRDKVIAGKDSRMYEDTNSMWEAMSDNVTRVAQETLGMTTRRISGQKE</sequence>
<dbReference type="SUPFAM" id="SSF56219">
    <property type="entry name" value="DNase I-like"/>
    <property type="match status" value="1"/>
</dbReference>
<proteinExistence type="predicted"/>
<gene>
    <name evidence="1" type="ORF">E3N88_24281</name>
</gene>
<dbReference type="AlphaFoldDB" id="A0A5N6NHA7"/>
<accession>A0A5N6NHA7</accession>
<dbReference type="PANTHER" id="PTHR23227">
    <property type="entry name" value="BUCENTAUR RELATED"/>
    <property type="match status" value="1"/>
</dbReference>
<dbReference type="InterPro" id="IPR036691">
    <property type="entry name" value="Endo/exonu/phosph_ase_sf"/>
</dbReference>
<reference evidence="1 2" key="1">
    <citation type="submission" date="2019-05" db="EMBL/GenBank/DDBJ databases">
        <title>Mikania micrantha, genome provides insights into the molecular mechanism of rapid growth.</title>
        <authorList>
            <person name="Liu B."/>
        </authorList>
    </citation>
    <scope>NUCLEOTIDE SEQUENCE [LARGE SCALE GENOMIC DNA]</scope>
    <source>
        <strain evidence="1">NLD-2019</strain>
        <tissue evidence="1">Leaf</tissue>
    </source>
</reference>
<evidence type="ECO:0008006" key="3">
    <source>
        <dbReference type="Google" id="ProtNLM"/>
    </source>
</evidence>
<protein>
    <recommendedName>
        <fullName evidence="3">Endonuclease/exonuclease/phosphatase domain-containing protein</fullName>
    </recommendedName>
</protein>
<dbReference type="OrthoDB" id="1721179at2759"/>
<keyword evidence="2" id="KW-1185">Reference proteome</keyword>
<evidence type="ECO:0000313" key="2">
    <source>
        <dbReference type="Proteomes" id="UP000326396"/>
    </source>
</evidence>
<dbReference type="PANTHER" id="PTHR23227:SF67">
    <property type="entry name" value="CRANIOFACIAL DEVELOPMENT PROTEIN 2-LIKE"/>
    <property type="match status" value="1"/>
</dbReference>
<comment type="caution">
    <text evidence="1">The sequence shown here is derived from an EMBL/GenBank/DDBJ whole genome shotgun (WGS) entry which is preliminary data.</text>
</comment>
<organism evidence="1 2">
    <name type="scientific">Mikania micrantha</name>
    <name type="common">bitter vine</name>
    <dbReference type="NCBI Taxonomy" id="192012"/>
    <lineage>
        <taxon>Eukaryota</taxon>
        <taxon>Viridiplantae</taxon>
        <taxon>Streptophyta</taxon>
        <taxon>Embryophyta</taxon>
        <taxon>Tracheophyta</taxon>
        <taxon>Spermatophyta</taxon>
        <taxon>Magnoliopsida</taxon>
        <taxon>eudicotyledons</taxon>
        <taxon>Gunneridae</taxon>
        <taxon>Pentapetalae</taxon>
        <taxon>asterids</taxon>
        <taxon>campanulids</taxon>
        <taxon>Asterales</taxon>
        <taxon>Asteraceae</taxon>
        <taxon>Asteroideae</taxon>
        <taxon>Heliantheae alliance</taxon>
        <taxon>Eupatorieae</taxon>
        <taxon>Mikania</taxon>
    </lineage>
</organism>
<dbReference type="Gene3D" id="3.60.10.10">
    <property type="entry name" value="Endonuclease/exonuclease/phosphatase"/>
    <property type="match status" value="1"/>
</dbReference>
<dbReference type="Proteomes" id="UP000326396">
    <property type="component" value="Linkage Group LG2"/>
</dbReference>
<name>A0A5N6NHA7_9ASTR</name>
<evidence type="ECO:0000313" key="1">
    <source>
        <dbReference type="EMBL" id="KAD4586680.1"/>
    </source>
</evidence>